<feature type="region of interest" description="Disordered" evidence="1">
    <location>
        <begin position="443"/>
        <end position="513"/>
    </location>
</feature>
<proteinExistence type="predicted"/>
<evidence type="ECO:0000313" key="3">
    <source>
        <dbReference type="Proteomes" id="UP000005204"/>
    </source>
</evidence>
<dbReference type="EnsemblMetazoa" id="XM_038016481.1">
    <property type="protein sequence ID" value="XP_037872409.1"/>
    <property type="gene ID" value="LOC101738488"/>
</dbReference>
<feature type="compositionally biased region" description="Polar residues" evidence="1">
    <location>
        <begin position="484"/>
        <end position="496"/>
    </location>
</feature>
<evidence type="ECO:0000256" key="1">
    <source>
        <dbReference type="SAM" id="MobiDB-lite"/>
    </source>
</evidence>
<reference evidence="2" key="2">
    <citation type="submission" date="2022-06" db="UniProtKB">
        <authorList>
            <consortium name="EnsemblMetazoa"/>
        </authorList>
    </citation>
    <scope>IDENTIFICATION</scope>
    <source>
        <strain evidence="2">p50T (Dazao)</strain>
    </source>
</reference>
<keyword evidence="3" id="KW-1185">Reference proteome</keyword>
<feature type="compositionally biased region" description="Polar residues" evidence="1">
    <location>
        <begin position="453"/>
        <end position="463"/>
    </location>
</feature>
<evidence type="ECO:0000313" key="2">
    <source>
        <dbReference type="EnsemblMetazoa" id="XP_037872409.1"/>
    </source>
</evidence>
<name>A0A8R2M333_BOMMO</name>
<organism evidence="2 3">
    <name type="scientific">Bombyx mori</name>
    <name type="common">Silk moth</name>
    <dbReference type="NCBI Taxonomy" id="7091"/>
    <lineage>
        <taxon>Eukaryota</taxon>
        <taxon>Metazoa</taxon>
        <taxon>Ecdysozoa</taxon>
        <taxon>Arthropoda</taxon>
        <taxon>Hexapoda</taxon>
        <taxon>Insecta</taxon>
        <taxon>Pterygota</taxon>
        <taxon>Neoptera</taxon>
        <taxon>Endopterygota</taxon>
        <taxon>Lepidoptera</taxon>
        <taxon>Glossata</taxon>
        <taxon>Ditrysia</taxon>
        <taxon>Bombycoidea</taxon>
        <taxon>Bombycidae</taxon>
        <taxon>Bombycinae</taxon>
        <taxon>Bombyx</taxon>
    </lineage>
</organism>
<feature type="compositionally biased region" description="Polar residues" evidence="1">
    <location>
        <begin position="542"/>
        <end position="561"/>
    </location>
</feature>
<reference evidence="3" key="1">
    <citation type="journal article" date="2008" name="Insect Biochem. Mol. Biol.">
        <title>The genome of a lepidopteran model insect, the silkworm Bombyx mori.</title>
        <authorList>
            <consortium name="International Silkworm Genome Consortium"/>
        </authorList>
    </citation>
    <scope>NUCLEOTIDE SEQUENCE [LARGE SCALE GENOMIC DNA]</scope>
    <source>
        <strain evidence="3">p50T</strain>
    </source>
</reference>
<accession>A0A8R2M333</accession>
<feature type="region of interest" description="Disordered" evidence="1">
    <location>
        <begin position="542"/>
        <end position="572"/>
    </location>
</feature>
<dbReference type="Proteomes" id="UP000005204">
    <property type="component" value="Unassembled WGS sequence"/>
</dbReference>
<dbReference type="AlphaFoldDB" id="A0A8R2M333"/>
<feature type="compositionally biased region" description="Basic and acidic residues" evidence="1">
    <location>
        <begin position="464"/>
        <end position="476"/>
    </location>
</feature>
<protein>
    <submittedName>
        <fullName evidence="2">Uncharacterized protein</fullName>
    </submittedName>
</protein>
<sequence length="1143" mass="131037">MDHYRVYSNDLLPIAKQRLLSSRNSCWQKTSFSKECLNCLLPPIKRIPKEQNNFPQDFISPSKLEVFHQVFTSKSSVIETSSTQSSLFLCNSSEVQLSSKVSQNFNGIGRDFAEENKPVIKVTVIPKHDRQRPNKQRLKSKTIKNTSSDHEYSVHANNLYFIVTGNNSKEKIYNVKTTESADFSSEYSKKHHDIEEISIKELSNITSLLKSLDMEKNKKKVKKNVKDHKPLMNVTIHPNYKQCNCVSKDCSNITDDLNKVASRVRIFGRLGLNNNDEFVMNCAATVNDSLIPTNYPTNESISSPVHYTDSTRPQSPIVLNKIACINPECSKNCDLWSQDSHAYGRDFRNTKEVNVQVNTIPSIVQVSRPTNLRRKESQGTQVDFFRNDAFEKAQSVNHNDKTAQCNCMNCKNTLGPNESKETQNPLVVISVYPKEETTDLVKITQHSGEKSRTSSPLTNYMRSNTKELRGTRRNLSEKIYSPKASRSPSPNRNSKLQKNKEDRTIQSGACSSKCQNGLKMQKSYRPLNIVDKKEPIKRSKNLSDSINTGQYGNKVKNTTGINHMPTVRDQTTTKTEIKRALIDSYTKNIIENMDKQKMNPTNRLSNVKINIDNNNEFYDVTLQQDKRTTDLKIRKKIKDDSAKNVLTDVSVKEPKRKSRDFCCRTRTDTGRRSEKPNINIRDSLEISHRRETNQGLKNMQIKNSKTKNDDLVNRAHIKHFVGDSCKLPDPLERDKQIRELLGLNWIHQSVGTTSKITKMQSNSFGNIKEDIHLRKKVSTKHRDNNSQTEETEIIHEIGKNIFKTAEFATQCDREINRTIYQELVLHRNIEVFLQFDRFTKQKPVVLSRRQYVTIKRTLQKSMSKRANLDKRKNCICKRSLVSVGDVKKKIRKLKLFNNGCDKITQTETQTQIPLSSNNRRLLTNNSNGRIESCCDETEQLQTIVLFNSKDVQNKMPEELSVPTRQAVSSVEVNYSVSCKQNVSFSSTKINSLHSSNFIVKKDSIQTLFRGWRKSPTPNLGTSAYSLDSEAIEPLTTSVRNLMEPFKIEKEENRRPFFKRLMSCLVMRSKISQIKIPTNPSPLPMETSMDSYHISTSLGAMEMTSSMYDTSISFYTDHNVFETSSKTKRSFFNSVRGFLTNRKS</sequence>